<gene>
    <name evidence="2" type="ORF">EJ05DRAFT_252528</name>
</gene>
<dbReference type="AlphaFoldDB" id="A0A6A6WGJ7"/>
<dbReference type="GeneID" id="54481235"/>
<dbReference type="RefSeq" id="XP_033603537.1">
    <property type="nucleotide sequence ID" value="XM_033740181.1"/>
</dbReference>
<dbReference type="Proteomes" id="UP000799437">
    <property type="component" value="Unassembled WGS sequence"/>
</dbReference>
<feature type="compositionally biased region" description="Polar residues" evidence="1">
    <location>
        <begin position="108"/>
        <end position="126"/>
    </location>
</feature>
<feature type="compositionally biased region" description="Basic and acidic residues" evidence="1">
    <location>
        <begin position="10"/>
        <end position="42"/>
    </location>
</feature>
<evidence type="ECO:0000256" key="1">
    <source>
        <dbReference type="SAM" id="MobiDB-lite"/>
    </source>
</evidence>
<reference evidence="2" key="1">
    <citation type="journal article" date="2020" name="Stud. Mycol.">
        <title>101 Dothideomycetes genomes: a test case for predicting lifestyles and emergence of pathogens.</title>
        <authorList>
            <person name="Haridas S."/>
            <person name="Albert R."/>
            <person name="Binder M."/>
            <person name="Bloem J."/>
            <person name="Labutti K."/>
            <person name="Salamov A."/>
            <person name="Andreopoulos B."/>
            <person name="Baker S."/>
            <person name="Barry K."/>
            <person name="Bills G."/>
            <person name="Bluhm B."/>
            <person name="Cannon C."/>
            <person name="Castanera R."/>
            <person name="Culley D."/>
            <person name="Daum C."/>
            <person name="Ezra D."/>
            <person name="Gonzalez J."/>
            <person name="Henrissat B."/>
            <person name="Kuo A."/>
            <person name="Liang C."/>
            <person name="Lipzen A."/>
            <person name="Lutzoni F."/>
            <person name="Magnuson J."/>
            <person name="Mondo S."/>
            <person name="Nolan M."/>
            <person name="Ohm R."/>
            <person name="Pangilinan J."/>
            <person name="Park H.-J."/>
            <person name="Ramirez L."/>
            <person name="Alfaro M."/>
            <person name="Sun H."/>
            <person name="Tritt A."/>
            <person name="Yoshinaga Y."/>
            <person name="Zwiers L.-H."/>
            <person name="Turgeon B."/>
            <person name="Goodwin S."/>
            <person name="Spatafora J."/>
            <person name="Crous P."/>
            <person name="Grigoriev I."/>
        </authorList>
    </citation>
    <scope>NUCLEOTIDE SEQUENCE</scope>
    <source>
        <strain evidence="2">CBS 121739</strain>
    </source>
</reference>
<sequence>MLKSTASQFKEIRKEWKAKKKEEEQQRKAEDERARAEGRPVDNGDGPQVYGALRSQVPPPNMGGGPQLPPIGYAPASGGQAPPYGTQSPGMPEGMPHNYGPQSPYGHGQNQMYQQPSENGQSNYPQ</sequence>
<dbReference type="EMBL" id="ML996567">
    <property type="protein sequence ID" value="KAF2761086.1"/>
    <property type="molecule type" value="Genomic_DNA"/>
</dbReference>
<accession>A0A6A6WGJ7</accession>
<proteinExistence type="predicted"/>
<dbReference type="OrthoDB" id="1939603at2759"/>
<evidence type="ECO:0000313" key="2">
    <source>
        <dbReference type="EMBL" id="KAF2761086.1"/>
    </source>
</evidence>
<name>A0A6A6WGJ7_9PEZI</name>
<keyword evidence="3" id="KW-1185">Reference proteome</keyword>
<evidence type="ECO:0000313" key="3">
    <source>
        <dbReference type="Proteomes" id="UP000799437"/>
    </source>
</evidence>
<organism evidence="2 3">
    <name type="scientific">Pseudovirgaria hyperparasitica</name>
    <dbReference type="NCBI Taxonomy" id="470096"/>
    <lineage>
        <taxon>Eukaryota</taxon>
        <taxon>Fungi</taxon>
        <taxon>Dikarya</taxon>
        <taxon>Ascomycota</taxon>
        <taxon>Pezizomycotina</taxon>
        <taxon>Dothideomycetes</taxon>
        <taxon>Dothideomycetes incertae sedis</taxon>
        <taxon>Acrospermales</taxon>
        <taxon>Acrospermaceae</taxon>
        <taxon>Pseudovirgaria</taxon>
    </lineage>
</organism>
<protein>
    <submittedName>
        <fullName evidence="2">Uncharacterized protein</fullName>
    </submittedName>
</protein>
<feature type="region of interest" description="Disordered" evidence="1">
    <location>
        <begin position="1"/>
        <end position="126"/>
    </location>
</feature>